<dbReference type="Gene3D" id="3.30.30.30">
    <property type="match status" value="1"/>
</dbReference>
<dbReference type="Gene3D" id="3.90.640.10">
    <property type="entry name" value="Actin, Chain A, domain 4"/>
    <property type="match status" value="1"/>
</dbReference>
<dbReference type="PRINTS" id="PR00301">
    <property type="entry name" value="HEATSHOCK70"/>
</dbReference>
<dbReference type="SUPFAM" id="SSF100920">
    <property type="entry name" value="Heat shock protein 70kD (HSP70), peptide-binding domain"/>
    <property type="match status" value="1"/>
</dbReference>
<dbReference type="InterPro" id="IPR018181">
    <property type="entry name" value="Heat_shock_70_CS"/>
</dbReference>
<name>A0A0R3X7Z7_HYDTA</name>
<evidence type="ECO:0000256" key="2">
    <source>
        <dbReference type="ARBA" id="ARBA00022741"/>
    </source>
</evidence>
<proteinExistence type="inferred from homology"/>
<dbReference type="Pfam" id="PF00012">
    <property type="entry name" value="HSP70"/>
    <property type="match status" value="1"/>
</dbReference>
<dbReference type="AlphaFoldDB" id="A0A0R3X7Z7"/>
<evidence type="ECO:0000313" key="7">
    <source>
        <dbReference type="WBParaSite" id="TTAC_0000967201-mRNA-1"/>
    </source>
</evidence>
<dbReference type="FunFam" id="3.30.30.30:FF:000001">
    <property type="entry name" value="heat shock 70 kDa protein-like"/>
    <property type="match status" value="1"/>
</dbReference>
<accession>A0A0R3X7Z7</accession>
<dbReference type="FunFam" id="3.30.420.40:FF:000026">
    <property type="entry name" value="Heat shock protein 70"/>
    <property type="match status" value="1"/>
</dbReference>
<dbReference type="PROSITE" id="PS00297">
    <property type="entry name" value="HSP70_1"/>
    <property type="match status" value="1"/>
</dbReference>
<dbReference type="STRING" id="6205.A0A0R3X7Z7"/>
<dbReference type="WBParaSite" id="TTAC_0000967201-mRNA-1">
    <property type="protein sequence ID" value="TTAC_0000967201-mRNA-1"/>
    <property type="gene ID" value="TTAC_0000967201"/>
</dbReference>
<keyword evidence="6" id="KW-1185">Reference proteome</keyword>
<evidence type="ECO:0000313" key="6">
    <source>
        <dbReference type="Proteomes" id="UP000274429"/>
    </source>
</evidence>
<dbReference type="GO" id="GO:0140662">
    <property type="term" value="F:ATP-dependent protein folding chaperone"/>
    <property type="evidence" value="ECO:0007669"/>
    <property type="project" value="InterPro"/>
</dbReference>
<dbReference type="GO" id="GO:0005524">
    <property type="term" value="F:ATP binding"/>
    <property type="evidence" value="ECO:0007669"/>
    <property type="project" value="UniProtKB-KW"/>
</dbReference>
<dbReference type="FunFam" id="3.90.640.10:FF:000002">
    <property type="entry name" value="Heat shock 70 kDa"/>
    <property type="match status" value="1"/>
</dbReference>
<dbReference type="SUPFAM" id="SSF100934">
    <property type="entry name" value="Heat shock protein 70kD (HSP70), C-terminal subdomain"/>
    <property type="match status" value="1"/>
</dbReference>
<comment type="similarity">
    <text evidence="1 4">Belongs to the heat shock protein 70 family.</text>
</comment>
<sequence>MPRGRAIGIDLGTTFSCVGVFQDGRVEIIANDQGFRTTPSYVAFTDKERLIGNAAKDQAFFNLTNTVYDSKRLIGRSFDDKEVQDDIKRWPFKVTGVNGVPKIEVEHLGKPQSFVAEQISAMVLEKMKQTAEVYLGEKVTDAVITVPAYFNVSQRQSTIDAGQLAGLNVLRITNEPTAAAIAYGLEKSIDGQCNILVYDWGGGTFDVSILSMGNGKFKVKAVNGDTHLGGEDLTSRLVDHFAQTFKKMQGGSDMTTDMRAVSRLRKECELAKRMLTSAESATVEVESLFQGIDFKATISRVKFEELCSDLFSRTLNLVELALKDANIEKADVQKVLMVGGSSRIPKIHQLLQNFFDKSSILNESINADEAVAYGATLLAAKLTNEGTKEVEDLMLLEVTPLSLGVETVGDVMSTVIERNTPIPTRKTGLFQTAHDNQTSASILVYEGERVKTKENNLLGEFKLVDLPVAPRGETKLNVDFEIDENGVLHVMAVEPSTQKQNSITITNYRGRLSEEEIARLLEEAEKFKQMDEKERKRMAAINSLVDYIYTIKRKVESEEVKKRTSEEYRQNIMTMCEEAIKWLDTDCQATEEDCHQKRKNFENIEKLITAAMNLDSSVPSSEE</sequence>
<keyword evidence="3 4" id="KW-0067">ATP-binding</keyword>
<dbReference type="EMBL" id="UYWX01020962">
    <property type="protein sequence ID" value="VDM34543.1"/>
    <property type="molecule type" value="Genomic_DNA"/>
</dbReference>
<dbReference type="OrthoDB" id="6249542at2759"/>
<dbReference type="Gene3D" id="1.20.1270.10">
    <property type="match status" value="1"/>
</dbReference>
<reference evidence="5 6" key="2">
    <citation type="submission" date="2018-11" db="EMBL/GenBank/DDBJ databases">
        <authorList>
            <consortium name="Pathogen Informatics"/>
        </authorList>
    </citation>
    <scope>NUCLEOTIDE SEQUENCE [LARGE SCALE GENOMIC DNA]</scope>
</reference>
<evidence type="ECO:0000256" key="4">
    <source>
        <dbReference type="RuleBase" id="RU003322"/>
    </source>
</evidence>
<dbReference type="PROSITE" id="PS01036">
    <property type="entry name" value="HSP70_3"/>
    <property type="match status" value="1"/>
</dbReference>
<dbReference type="Proteomes" id="UP000274429">
    <property type="component" value="Unassembled WGS sequence"/>
</dbReference>
<protein>
    <submittedName>
        <fullName evidence="7">Heat shock protein 70</fullName>
    </submittedName>
</protein>
<reference evidence="7" key="1">
    <citation type="submission" date="2017-02" db="UniProtKB">
        <authorList>
            <consortium name="WormBaseParasite"/>
        </authorList>
    </citation>
    <scope>IDENTIFICATION</scope>
</reference>
<dbReference type="InterPro" id="IPR013126">
    <property type="entry name" value="Hsp_70_fam"/>
</dbReference>
<organism evidence="7">
    <name type="scientific">Hydatigena taeniaeformis</name>
    <name type="common">Feline tapeworm</name>
    <name type="synonym">Taenia taeniaeformis</name>
    <dbReference type="NCBI Taxonomy" id="6205"/>
    <lineage>
        <taxon>Eukaryota</taxon>
        <taxon>Metazoa</taxon>
        <taxon>Spiralia</taxon>
        <taxon>Lophotrochozoa</taxon>
        <taxon>Platyhelminthes</taxon>
        <taxon>Cestoda</taxon>
        <taxon>Eucestoda</taxon>
        <taxon>Cyclophyllidea</taxon>
        <taxon>Taeniidae</taxon>
        <taxon>Hydatigera</taxon>
    </lineage>
</organism>
<dbReference type="Gene3D" id="3.30.420.40">
    <property type="match status" value="2"/>
</dbReference>
<dbReference type="InterPro" id="IPR029048">
    <property type="entry name" value="HSP70_C_sf"/>
</dbReference>
<dbReference type="InterPro" id="IPR029047">
    <property type="entry name" value="HSP70_peptide-bd_sf"/>
</dbReference>
<evidence type="ECO:0000313" key="5">
    <source>
        <dbReference type="EMBL" id="VDM34543.1"/>
    </source>
</evidence>
<dbReference type="SUPFAM" id="SSF53067">
    <property type="entry name" value="Actin-like ATPase domain"/>
    <property type="match status" value="2"/>
</dbReference>
<dbReference type="PANTHER" id="PTHR19375">
    <property type="entry name" value="HEAT SHOCK PROTEIN 70KDA"/>
    <property type="match status" value="1"/>
</dbReference>
<dbReference type="InterPro" id="IPR043129">
    <property type="entry name" value="ATPase_NBD"/>
</dbReference>
<evidence type="ECO:0000256" key="3">
    <source>
        <dbReference type="ARBA" id="ARBA00022840"/>
    </source>
</evidence>
<dbReference type="FunFam" id="2.60.34.10:FF:000012">
    <property type="entry name" value="Heat shock 70 kDa protein"/>
    <property type="match status" value="1"/>
</dbReference>
<evidence type="ECO:0000256" key="1">
    <source>
        <dbReference type="ARBA" id="ARBA00007381"/>
    </source>
</evidence>
<keyword evidence="2 4" id="KW-0547">Nucleotide-binding</keyword>
<dbReference type="Gene3D" id="2.60.34.10">
    <property type="entry name" value="Substrate Binding Domain Of DNAk, Chain A, domain 1"/>
    <property type="match status" value="1"/>
</dbReference>
<gene>
    <name evidence="5" type="ORF">TTAC_LOCUS9657</name>
</gene>